<feature type="domain" description="Sulfatase-modifying factor enzyme-like" evidence="2">
    <location>
        <begin position="44"/>
        <end position="244"/>
    </location>
</feature>
<evidence type="ECO:0000313" key="3">
    <source>
        <dbReference type="EMBL" id="OSQ37445.1"/>
    </source>
</evidence>
<reference evidence="3 4" key="1">
    <citation type="submission" date="2014-03" db="EMBL/GenBank/DDBJ databases">
        <title>The draft genome sequence of Thalassospira mesophila JCM 18969.</title>
        <authorList>
            <person name="Lai Q."/>
            <person name="Shao Z."/>
        </authorList>
    </citation>
    <scope>NUCLEOTIDE SEQUENCE [LARGE SCALE GENOMIC DNA]</scope>
    <source>
        <strain evidence="3 4">JCM 18969</strain>
    </source>
</reference>
<keyword evidence="4" id="KW-1185">Reference proteome</keyword>
<dbReference type="GO" id="GO:0120147">
    <property type="term" value="F:formylglycine-generating oxidase activity"/>
    <property type="evidence" value="ECO:0007669"/>
    <property type="project" value="TreeGrafter"/>
</dbReference>
<proteinExistence type="predicted"/>
<sequence>MKPTATQAGSRATHVAVAGLLAVVMLIGAACQERGPDLRYVPQMAEHPVTLPDGHKIYVQKYELSIAEWNACHNDGACSEKRRPPVGRDPAKVPATDLNHLDVSQYLAWVNAKSRHPFRLPTTKEWAFMAAKVLPEKHAPAFTSPELKWASTYLTADLPPRALRDQGSFSTTAEGIADLDGSVWEWTDDCYAGNENAAPVSKDRCPAFYAAGEHMAVIPYLVRDPARGGCAVGTPPAHLGFRLVTDKNPL</sequence>
<name>A0A1Y2KYA0_9PROT</name>
<dbReference type="InterPro" id="IPR051043">
    <property type="entry name" value="Sulfatase_Mod_Factor_Kinase"/>
</dbReference>
<dbReference type="Gene3D" id="3.90.1580.10">
    <property type="entry name" value="paralog of FGE (formylglycine-generating enzyme)"/>
    <property type="match status" value="1"/>
</dbReference>
<evidence type="ECO:0000259" key="2">
    <source>
        <dbReference type="Pfam" id="PF03781"/>
    </source>
</evidence>
<evidence type="ECO:0000256" key="1">
    <source>
        <dbReference type="SAM" id="Phobius"/>
    </source>
</evidence>
<evidence type="ECO:0000313" key="4">
    <source>
        <dbReference type="Proteomes" id="UP000193391"/>
    </source>
</evidence>
<keyword evidence="1" id="KW-0472">Membrane</keyword>
<keyword evidence="1" id="KW-1133">Transmembrane helix</keyword>
<accession>A0A1Y2KYA0</accession>
<dbReference type="Proteomes" id="UP000193391">
    <property type="component" value="Unassembled WGS sequence"/>
</dbReference>
<dbReference type="InterPro" id="IPR042095">
    <property type="entry name" value="SUMF_sf"/>
</dbReference>
<protein>
    <submittedName>
        <fullName evidence="3">Nitrate reductase</fullName>
    </submittedName>
</protein>
<dbReference type="AlphaFoldDB" id="A0A1Y2KYA0"/>
<gene>
    <name evidence="3" type="ORF">TMES_14670</name>
</gene>
<dbReference type="InterPro" id="IPR016187">
    <property type="entry name" value="CTDL_fold"/>
</dbReference>
<dbReference type="PANTHER" id="PTHR23150:SF19">
    <property type="entry name" value="FORMYLGLYCINE-GENERATING ENZYME"/>
    <property type="match status" value="1"/>
</dbReference>
<comment type="caution">
    <text evidence="3">The sequence shown here is derived from an EMBL/GenBank/DDBJ whole genome shotgun (WGS) entry which is preliminary data.</text>
</comment>
<dbReference type="SUPFAM" id="SSF56436">
    <property type="entry name" value="C-type lectin-like"/>
    <property type="match status" value="1"/>
</dbReference>
<dbReference type="RefSeq" id="WP_211275928.1">
    <property type="nucleotide sequence ID" value="NZ_JFKA01000006.1"/>
</dbReference>
<keyword evidence="1" id="KW-0812">Transmembrane</keyword>
<dbReference type="EMBL" id="JFKA01000006">
    <property type="protein sequence ID" value="OSQ37445.1"/>
    <property type="molecule type" value="Genomic_DNA"/>
</dbReference>
<dbReference type="Pfam" id="PF03781">
    <property type="entry name" value="FGE-sulfatase"/>
    <property type="match status" value="1"/>
</dbReference>
<dbReference type="PANTHER" id="PTHR23150">
    <property type="entry name" value="SULFATASE MODIFYING FACTOR 1, 2"/>
    <property type="match status" value="1"/>
</dbReference>
<dbReference type="InterPro" id="IPR005532">
    <property type="entry name" value="SUMF_dom"/>
</dbReference>
<dbReference type="STRING" id="1293891.TMES_14670"/>
<dbReference type="PROSITE" id="PS51257">
    <property type="entry name" value="PROKAR_LIPOPROTEIN"/>
    <property type="match status" value="1"/>
</dbReference>
<organism evidence="3 4">
    <name type="scientific">Thalassospira mesophila</name>
    <dbReference type="NCBI Taxonomy" id="1293891"/>
    <lineage>
        <taxon>Bacteria</taxon>
        <taxon>Pseudomonadati</taxon>
        <taxon>Pseudomonadota</taxon>
        <taxon>Alphaproteobacteria</taxon>
        <taxon>Rhodospirillales</taxon>
        <taxon>Thalassospiraceae</taxon>
        <taxon>Thalassospira</taxon>
    </lineage>
</organism>
<feature type="transmembrane region" description="Helical" evidence="1">
    <location>
        <begin position="12"/>
        <end position="30"/>
    </location>
</feature>